<feature type="domain" description="Aminopeptidase N-like N-terminal" evidence="19">
    <location>
        <begin position="227"/>
        <end position="352"/>
    </location>
</feature>
<evidence type="ECO:0000256" key="8">
    <source>
        <dbReference type="ARBA" id="ARBA00022833"/>
    </source>
</evidence>
<evidence type="ECO:0000259" key="18">
    <source>
        <dbReference type="Pfam" id="PF11838"/>
    </source>
</evidence>
<dbReference type="CDD" id="cd09601">
    <property type="entry name" value="M1_APN-Q_like"/>
    <property type="match status" value="1"/>
</dbReference>
<evidence type="ECO:0000259" key="19">
    <source>
        <dbReference type="Pfam" id="PF17900"/>
    </source>
</evidence>
<evidence type="ECO:0000256" key="1">
    <source>
        <dbReference type="ARBA" id="ARBA00004496"/>
    </source>
</evidence>
<dbReference type="InterPro" id="IPR042097">
    <property type="entry name" value="Aminopeptidase_N-like_N_sf"/>
</dbReference>
<dbReference type="InterPro" id="IPR050344">
    <property type="entry name" value="Peptidase_M1_aminopeptidases"/>
</dbReference>
<accession>A0A0B2UWZ6</accession>
<dbReference type="InterPro" id="IPR014782">
    <property type="entry name" value="Peptidase_M1_dom"/>
</dbReference>
<feature type="site" description="Transition state stabilizer" evidence="16">
    <location>
        <position position="545"/>
    </location>
</feature>
<dbReference type="MEROPS" id="M01.A28"/>
<keyword evidence="5" id="KW-0645">Protease</keyword>
<evidence type="ECO:0000256" key="10">
    <source>
        <dbReference type="ARBA" id="ARBA00052895"/>
    </source>
</evidence>
<dbReference type="GO" id="GO:0016285">
    <property type="term" value="F:alanyl aminopeptidase activity"/>
    <property type="evidence" value="ECO:0007669"/>
    <property type="project" value="UniProtKB-EC"/>
</dbReference>
<dbReference type="EC" id="3.4.11.14" evidence="11"/>
<comment type="subcellular location">
    <subcellularLocation>
        <location evidence="1">Cytoplasm</location>
    </subcellularLocation>
</comment>
<keyword evidence="3 20" id="KW-0031">Aminopeptidase</keyword>
<dbReference type="GO" id="GO:0008270">
    <property type="term" value="F:zinc ion binding"/>
    <property type="evidence" value="ECO:0007669"/>
    <property type="project" value="InterPro"/>
</dbReference>
<dbReference type="PANTHER" id="PTHR11533">
    <property type="entry name" value="PROTEASE M1 ZINC METALLOPROTEASE"/>
    <property type="match status" value="1"/>
</dbReference>
<evidence type="ECO:0000256" key="7">
    <source>
        <dbReference type="ARBA" id="ARBA00022801"/>
    </source>
</evidence>
<dbReference type="Gene3D" id="1.10.390.10">
    <property type="entry name" value="Neutral Protease Domain 2"/>
    <property type="match status" value="1"/>
</dbReference>
<dbReference type="Proteomes" id="UP000031036">
    <property type="component" value="Unassembled WGS sequence"/>
</dbReference>
<evidence type="ECO:0000256" key="4">
    <source>
        <dbReference type="ARBA" id="ARBA00022490"/>
    </source>
</evidence>
<feature type="binding site" evidence="15">
    <location>
        <position position="463"/>
    </location>
    <ligand>
        <name>Zn(2+)</name>
        <dbReference type="ChEBI" id="CHEBI:29105"/>
        <note>catalytic</note>
    </ligand>
</feature>
<evidence type="ECO:0000256" key="2">
    <source>
        <dbReference type="ARBA" id="ARBA00010136"/>
    </source>
</evidence>
<evidence type="ECO:0000256" key="15">
    <source>
        <dbReference type="PIRSR" id="PIRSR634016-3"/>
    </source>
</evidence>
<dbReference type="Gene3D" id="2.60.40.1910">
    <property type="match status" value="1"/>
</dbReference>
<evidence type="ECO:0000256" key="16">
    <source>
        <dbReference type="PIRSR" id="PIRSR634016-4"/>
    </source>
</evidence>
<feature type="domain" description="ERAP1-like C-terminal" evidence="18">
    <location>
        <begin position="684"/>
        <end position="1007"/>
    </location>
</feature>
<dbReference type="InterPro" id="IPR001930">
    <property type="entry name" value="Peptidase_M1"/>
</dbReference>
<feature type="active site" description="Proton acceptor" evidence="14">
    <location>
        <position position="460"/>
    </location>
</feature>
<keyword evidence="21" id="KW-1185">Reference proteome</keyword>
<proteinExistence type="inferred from homology"/>
<dbReference type="InterPro" id="IPR034016">
    <property type="entry name" value="M1_APN-typ"/>
</dbReference>
<organism evidence="20 21">
    <name type="scientific">Toxocara canis</name>
    <name type="common">Canine roundworm</name>
    <dbReference type="NCBI Taxonomy" id="6265"/>
    <lineage>
        <taxon>Eukaryota</taxon>
        <taxon>Metazoa</taxon>
        <taxon>Ecdysozoa</taxon>
        <taxon>Nematoda</taxon>
        <taxon>Chromadorea</taxon>
        <taxon>Rhabditida</taxon>
        <taxon>Spirurina</taxon>
        <taxon>Ascaridomorpha</taxon>
        <taxon>Ascaridoidea</taxon>
        <taxon>Toxocaridae</taxon>
        <taxon>Toxocara</taxon>
    </lineage>
</organism>
<dbReference type="FunFam" id="2.60.40.1730:FF:000002">
    <property type="entry name" value="Aminopeptidase"/>
    <property type="match status" value="1"/>
</dbReference>
<feature type="binding site" evidence="15">
    <location>
        <position position="459"/>
    </location>
    <ligand>
        <name>Zn(2+)</name>
        <dbReference type="ChEBI" id="CHEBI:29105"/>
        <note>catalytic</note>
    </ligand>
</feature>
<dbReference type="GO" id="GO:0016020">
    <property type="term" value="C:membrane"/>
    <property type="evidence" value="ECO:0007669"/>
    <property type="project" value="TreeGrafter"/>
</dbReference>
<evidence type="ECO:0000256" key="6">
    <source>
        <dbReference type="ARBA" id="ARBA00022723"/>
    </source>
</evidence>
<dbReference type="STRING" id="6265.A0A0B2UWZ6"/>
<dbReference type="Gene3D" id="2.60.40.1730">
    <property type="entry name" value="tricorn interacting facor f3 domain"/>
    <property type="match status" value="2"/>
</dbReference>
<dbReference type="SUPFAM" id="SSF55486">
    <property type="entry name" value="Metalloproteases ('zincins'), catalytic domain"/>
    <property type="match status" value="1"/>
</dbReference>
<dbReference type="InterPro" id="IPR027268">
    <property type="entry name" value="Peptidase_M4/M1_CTD_sf"/>
</dbReference>
<evidence type="ECO:0000256" key="13">
    <source>
        <dbReference type="ARBA" id="ARBA00081993"/>
    </source>
</evidence>
<dbReference type="AlphaFoldDB" id="A0A0B2UWZ6"/>
<evidence type="ECO:0000256" key="3">
    <source>
        <dbReference type="ARBA" id="ARBA00022438"/>
    </source>
</evidence>
<dbReference type="GO" id="GO:0005737">
    <property type="term" value="C:cytoplasm"/>
    <property type="evidence" value="ECO:0007669"/>
    <property type="project" value="UniProtKB-SubCell"/>
</dbReference>
<evidence type="ECO:0000259" key="17">
    <source>
        <dbReference type="Pfam" id="PF01433"/>
    </source>
</evidence>
<dbReference type="InterPro" id="IPR024571">
    <property type="entry name" value="ERAP1-like_C_dom"/>
</dbReference>
<dbReference type="Pfam" id="PF11838">
    <property type="entry name" value="ERAP1_C"/>
    <property type="match status" value="1"/>
</dbReference>
<dbReference type="GO" id="GO:0006508">
    <property type="term" value="P:proteolysis"/>
    <property type="evidence" value="ECO:0007669"/>
    <property type="project" value="UniProtKB-KW"/>
</dbReference>
<dbReference type="GO" id="GO:0005615">
    <property type="term" value="C:extracellular space"/>
    <property type="evidence" value="ECO:0007669"/>
    <property type="project" value="TreeGrafter"/>
</dbReference>
<comment type="caution">
    <text evidence="20">The sequence shown here is derived from an EMBL/GenBank/DDBJ whole genome shotgun (WGS) entry which is preliminary data.</text>
</comment>
<evidence type="ECO:0000256" key="9">
    <source>
        <dbReference type="ARBA" id="ARBA00023049"/>
    </source>
</evidence>
<gene>
    <name evidence="20" type="primary">Npepps</name>
    <name evidence="20" type="ORF">Tcan_10805</name>
</gene>
<dbReference type="Pfam" id="PF17900">
    <property type="entry name" value="Peptidase_M1_N"/>
    <property type="match status" value="2"/>
</dbReference>
<dbReference type="FunFam" id="2.60.40.1910:FF:000002">
    <property type="entry name" value="Aminopeptidase"/>
    <property type="match status" value="1"/>
</dbReference>
<dbReference type="GO" id="GO:0043171">
    <property type="term" value="P:peptide catabolic process"/>
    <property type="evidence" value="ECO:0007669"/>
    <property type="project" value="TreeGrafter"/>
</dbReference>
<evidence type="ECO:0000313" key="20">
    <source>
        <dbReference type="EMBL" id="KHN73933.1"/>
    </source>
</evidence>
<comment type="similarity">
    <text evidence="2">Belongs to the peptidase M1 family.</text>
</comment>
<keyword evidence="9" id="KW-0482">Metalloprotease</keyword>
<evidence type="ECO:0000313" key="21">
    <source>
        <dbReference type="Proteomes" id="UP000031036"/>
    </source>
</evidence>
<keyword evidence="4" id="KW-0963">Cytoplasm</keyword>
<sequence length="1029" mass="116316">MSTVADKFERLPELAKPSHYTITLAPDLGKFTFDGQETIDIDILKSTNHLKLHSSEINVKNASLVLADGSELKNLSVQYDKRWTTITLNFPKEVNPQKAKVSLEFVGELNDKMRGFYRSSYKDAEGKERYIASTQFESTYARLSFPCWDEPIYKAKFDISLIVNEDLTALSNMNAISETKANGKKTVKYATTPLMSTYLVAFAVGDLEYIEGEWGAGEEGGKEELKNLSVQYDKRWTTITLNFPKEVNPQKAKVSLEFVGELNDKMRGFYRSSYKDAEGKERYIASTQFESTYARLSFPCWDEPIYKAKFDISLIVNEDLTALSNMNAISETKANGKKTVKYATTPLMSTYLVAFAVGDLEYIEDKTKSGCTMRLYTVPGKKEQGKFALELGTKAIDWFNDWFGIVSPLPKIDLIAVPDFSMGAMENWGLVTYREVAVLVDEAKSSTRQKSRVALVVAHELAHFWFGDLVTMKWWTDLWLKEGFASFMEYMFVGANYPEFKIWLHFVNDELAQGFSLDALKSSHPIEVEIDNPNELDEIYDSITYAKSNSVNRMLCSYLGEEAFQKGLRIYLNRFKYGNAVTADLWDAHSEASGQDVKTLMSSWTKQTGFPLVSVTQRIDGKKRILKLSQTRFIADGSKDEQNLLWQVPITISTSADPTKIKQKMLLKDREQEFTVEGVEPNEWIKLNAGTTGFYRVDYPSDMLKALIKDISSKRLPVVDRFGITDDLFALVRAGRTSASEFLSLLAASVNEDEYTVWGALDAGLSALVNILSRASDPQLHSRFNKFIVKTLAPVGKRLGWEKLPGEDSQVPMLRALILGRLARSGDEATIKIARQKFEEHINNKTELHPDLRLAIYGVIGRCDGEKGAEKLKQIFETVGFGEVERHCIIAMSQTSEVPLLKSFFKYAVEDGKVRPQDLMLMFYSARSTKVGQDFIWSYFKDHTKILLGKFGGVNSSLFQHCFKASADGQCSSVVAADVENYVRTHLDADSAKTLDRTTRQITESIRLNEQLLKRSELSIKEYLTKNGF</sequence>
<reference evidence="20 21" key="1">
    <citation type="submission" date="2014-11" db="EMBL/GenBank/DDBJ databases">
        <title>Genetic blueprint of the zoonotic pathogen Toxocara canis.</title>
        <authorList>
            <person name="Zhu X.-Q."/>
            <person name="Korhonen P.K."/>
            <person name="Cai H."/>
            <person name="Young N.D."/>
            <person name="Nejsum P."/>
            <person name="von Samson-Himmelstjerna G."/>
            <person name="Boag P.R."/>
            <person name="Tan P."/>
            <person name="Li Q."/>
            <person name="Min J."/>
            <person name="Yang Y."/>
            <person name="Wang X."/>
            <person name="Fang X."/>
            <person name="Hall R.S."/>
            <person name="Hofmann A."/>
            <person name="Sternberg P.W."/>
            <person name="Jex A.R."/>
            <person name="Gasser R.B."/>
        </authorList>
    </citation>
    <scope>NUCLEOTIDE SEQUENCE [LARGE SCALE GENOMIC DNA]</scope>
    <source>
        <strain evidence="20">PN_DK_2014</strain>
    </source>
</reference>
<comment type="cofactor">
    <cofactor evidence="15">
        <name>Zn(2+)</name>
        <dbReference type="ChEBI" id="CHEBI:29105"/>
    </cofactor>
    <text evidence="15">Binds 1 zinc ion per subunit.</text>
</comment>
<feature type="binding site" evidence="15">
    <location>
        <position position="482"/>
    </location>
    <ligand>
        <name>Zn(2+)</name>
        <dbReference type="ChEBI" id="CHEBI:29105"/>
        <note>catalytic</note>
    </ligand>
</feature>
<dbReference type="OrthoDB" id="275509at2759"/>
<dbReference type="InterPro" id="IPR045357">
    <property type="entry name" value="Aminopeptidase_N-like_N"/>
</dbReference>
<evidence type="ECO:0000256" key="14">
    <source>
        <dbReference type="PIRSR" id="PIRSR634016-1"/>
    </source>
</evidence>
<keyword evidence="7" id="KW-0378">Hydrolase</keyword>
<evidence type="ECO:0000256" key="12">
    <source>
        <dbReference type="ARBA" id="ARBA00074113"/>
    </source>
</evidence>
<dbReference type="PANTHER" id="PTHR11533:SF174">
    <property type="entry name" value="PUROMYCIN-SENSITIVE AMINOPEPTIDASE-RELATED"/>
    <property type="match status" value="1"/>
</dbReference>
<evidence type="ECO:0000256" key="11">
    <source>
        <dbReference type="ARBA" id="ARBA00066316"/>
    </source>
</evidence>
<feature type="domain" description="Peptidase M1 membrane alanine aminopeptidase" evidence="17">
    <location>
        <begin position="387"/>
        <end position="604"/>
    </location>
</feature>
<comment type="catalytic activity">
    <reaction evidence="10">
        <text>Release of an N-terminal amino acid, preferentially alanine, from a wide range of peptides, amides and arylamides.</text>
        <dbReference type="EC" id="3.4.11.14"/>
    </reaction>
</comment>
<dbReference type="GO" id="GO:0070006">
    <property type="term" value="F:metalloaminopeptidase activity"/>
    <property type="evidence" value="ECO:0007669"/>
    <property type="project" value="TreeGrafter"/>
</dbReference>
<dbReference type="OMA" id="RWTTITL"/>
<evidence type="ECO:0000256" key="5">
    <source>
        <dbReference type="ARBA" id="ARBA00022670"/>
    </source>
</evidence>
<dbReference type="EMBL" id="JPKZ01002986">
    <property type="protein sequence ID" value="KHN73933.1"/>
    <property type="molecule type" value="Genomic_DNA"/>
</dbReference>
<dbReference type="Gene3D" id="1.25.50.20">
    <property type="match status" value="1"/>
</dbReference>
<dbReference type="FunFam" id="1.10.390.10:FF:000006">
    <property type="entry name" value="Puromycin-sensitive aminopeptidase"/>
    <property type="match status" value="1"/>
</dbReference>
<dbReference type="SUPFAM" id="SSF63737">
    <property type="entry name" value="Leukotriene A4 hydrolase N-terminal domain"/>
    <property type="match status" value="2"/>
</dbReference>
<name>A0A0B2UWZ6_TOXCA</name>
<dbReference type="Pfam" id="PF01433">
    <property type="entry name" value="Peptidase_M1"/>
    <property type="match status" value="1"/>
</dbReference>
<protein>
    <recommendedName>
        <fullName evidence="12">Puromycin-sensitive aminopeptidase</fullName>
        <ecNumber evidence="11">3.4.11.14</ecNumber>
    </recommendedName>
    <alternativeName>
        <fullName evidence="13">Cytosol alanyl aminopeptidase</fullName>
    </alternativeName>
</protein>
<dbReference type="PRINTS" id="PR00756">
    <property type="entry name" value="ALADIPTASE"/>
</dbReference>
<dbReference type="GO" id="GO:0042277">
    <property type="term" value="F:peptide binding"/>
    <property type="evidence" value="ECO:0007669"/>
    <property type="project" value="TreeGrafter"/>
</dbReference>
<keyword evidence="6 15" id="KW-0479">Metal-binding</keyword>
<keyword evidence="8 15" id="KW-0862">Zinc</keyword>
<feature type="domain" description="Aminopeptidase N-like N-terminal" evidence="19">
    <location>
        <begin position="16"/>
        <end position="199"/>
    </location>
</feature>